<dbReference type="InterPro" id="IPR002295">
    <property type="entry name" value="N4/N6-MTase_EcoPI_Mod-like"/>
</dbReference>
<dbReference type="InterPro" id="IPR002052">
    <property type="entry name" value="DNA_methylase_N6_adenine_CS"/>
</dbReference>
<keyword evidence="4" id="KW-0949">S-adenosyl-L-methionine</keyword>
<evidence type="ECO:0000313" key="6">
    <source>
        <dbReference type="EMBL" id="AOG60867.1"/>
    </source>
</evidence>
<dbReference type="PRINTS" id="PR00506">
    <property type="entry name" value="D21N6MTFRASE"/>
</dbReference>
<comment type="similarity">
    <text evidence="1">Belongs to the N(4)/N(6)-methyltransferase family.</text>
</comment>
<accession>A0A1B3SLR9</accession>
<dbReference type="SUPFAM" id="SSF53335">
    <property type="entry name" value="S-adenosyl-L-methionine-dependent methyltransferases"/>
    <property type="match status" value="1"/>
</dbReference>
<organism evidence="6 7">
    <name type="scientific">Spiroplasma helicoides</name>
    <dbReference type="NCBI Taxonomy" id="216938"/>
    <lineage>
        <taxon>Bacteria</taxon>
        <taxon>Bacillati</taxon>
        <taxon>Mycoplasmatota</taxon>
        <taxon>Mollicutes</taxon>
        <taxon>Entomoplasmatales</taxon>
        <taxon>Spiroplasmataceae</taxon>
        <taxon>Spiroplasma</taxon>
    </lineage>
</organism>
<dbReference type="InterPro" id="IPR029063">
    <property type="entry name" value="SAM-dependent_MTases_sf"/>
</dbReference>
<dbReference type="RefSeq" id="WP_069117130.1">
    <property type="nucleotide sequence ID" value="NZ_CP017015.1"/>
</dbReference>
<dbReference type="Pfam" id="PF01555">
    <property type="entry name" value="N6_N4_Mtase"/>
    <property type="match status" value="1"/>
</dbReference>
<dbReference type="SUPFAM" id="SSF52058">
    <property type="entry name" value="L domain-like"/>
    <property type="match status" value="1"/>
</dbReference>
<dbReference type="Proteomes" id="UP000094378">
    <property type="component" value="Chromosome"/>
</dbReference>
<evidence type="ECO:0000256" key="2">
    <source>
        <dbReference type="ARBA" id="ARBA00022603"/>
    </source>
</evidence>
<evidence type="ECO:0000259" key="5">
    <source>
        <dbReference type="Pfam" id="PF01555"/>
    </source>
</evidence>
<evidence type="ECO:0000256" key="1">
    <source>
        <dbReference type="ARBA" id="ARBA00006594"/>
    </source>
</evidence>
<evidence type="ECO:0000256" key="3">
    <source>
        <dbReference type="ARBA" id="ARBA00022679"/>
    </source>
</evidence>
<dbReference type="OrthoDB" id="388810at2"/>
<dbReference type="InterPro" id="IPR002941">
    <property type="entry name" value="DNA_methylase_N4/N6"/>
</dbReference>
<dbReference type="KEGG" id="shj:SHELI_v1c09180"/>
<dbReference type="InterPro" id="IPR026906">
    <property type="entry name" value="LRR_5"/>
</dbReference>
<keyword evidence="2" id="KW-0489">Methyltransferase</keyword>
<dbReference type="PROSITE" id="PS00092">
    <property type="entry name" value="N6_MTASE"/>
    <property type="match status" value="1"/>
</dbReference>
<name>A0A1B3SLR9_9MOLU</name>
<evidence type="ECO:0000256" key="4">
    <source>
        <dbReference type="ARBA" id="ARBA00022691"/>
    </source>
</evidence>
<dbReference type="InterPro" id="IPR053139">
    <property type="entry name" value="Surface_bspA-like"/>
</dbReference>
<dbReference type="Gene3D" id="3.40.50.150">
    <property type="entry name" value="Vaccinia Virus protein VP39"/>
    <property type="match status" value="1"/>
</dbReference>
<evidence type="ECO:0000313" key="7">
    <source>
        <dbReference type="Proteomes" id="UP000094378"/>
    </source>
</evidence>
<dbReference type="PANTHER" id="PTHR45661">
    <property type="entry name" value="SURFACE ANTIGEN"/>
    <property type="match status" value="1"/>
</dbReference>
<dbReference type="GO" id="GO:0008170">
    <property type="term" value="F:N-methyltransferase activity"/>
    <property type="evidence" value="ECO:0007669"/>
    <property type="project" value="InterPro"/>
</dbReference>
<keyword evidence="3" id="KW-0808">Transferase</keyword>
<reference evidence="6 7" key="1">
    <citation type="submission" date="2016-08" db="EMBL/GenBank/DDBJ databases">
        <title>Complete genome sequence of Spiroplasma helicoides TABS-2 (DSM 22551).</title>
        <authorList>
            <person name="Shen W.-Y."/>
            <person name="Lo W.-S."/>
            <person name="Lai Y.-C."/>
            <person name="Kuo C.-H."/>
        </authorList>
    </citation>
    <scope>NUCLEOTIDE SEQUENCE [LARGE SCALE GENOMIC DNA]</scope>
    <source>
        <strain evidence="6 7">TABS-2</strain>
    </source>
</reference>
<sequence>MKNLSELRISKNMKYTALYNSLKLYEFKEDIYTRNISNKFCLKINVEEQKFFINDFFILDLITHESFVQLELIIKILENNFDLNSMHFSSNHSFAFENLNIKCFKWEDDFEVESLNNNQIFYKSRLVGGVIENEYIGKTNETFFNRGFLDDDNKKLDFFFIDDKLITKKDMIISKNKLVKYLGKDKIVYVPEGIEIIESECFWDNQFIEEVVLPNSIINLGGDTFYNCRNLKKICIPKNTKYMGNNPFAGCVNLVIDNKSDFFVYENDLLITNDRKKIIYYNINSLKKILEIKSTVEVIGKHAFYLCTNLNKITIPSSVIKLENNPFSGCDNLEIINHSSEYVVDNYIIYNKFKTTLIGCLPKLKTKSLELISTLKNISRNAFWNCKNIEKIVFPESLEQIGYNPFIGCSNIRFISKSKNFLVENDVLYNGDKSKIICYPNWKIDSEFIIDQEVIELERGAFSGNKNLKKISLHNVNIINKSTFSNCISLEDIYISDLIYYIGVWAFSYCKNLKKISVSKNTFIEKDAFSNCNVDISFRNKPENILVESDNLYTLKSMQKAFKNKIDSILIDPPYNSNIVYIGYKDQEFEKGYTNFIEERIKLLKPLLSEKGFLVINIDEGEYKNLYNLLVKHFGIDLVSLHKWKKIHPFFDENRVILNPYKKQTDFEYIIIARNTKEAKLKKISQPFIKEGLLCEVQSEVPEIFDCFGTTSSAKDEIEKLFGRRDYFSTPKPVKLMKELIRATTTDNSIIMDFFAGSGTTAHAMEDLNIEDNGRRTYIIISNNEKNICQDVTYRRLNTISSNFVFLKNKNV</sequence>
<protein>
    <recommendedName>
        <fullName evidence="5">DNA methylase N-4/N-6 domain-containing protein</fullName>
    </recommendedName>
</protein>
<feature type="domain" description="DNA methylase N-4/N-6" evidence="5">
    <location>
        <begin position="566"/>
        <end position="778"/>
    </location>
</feature>
<keyword evidence="7" id="KW-1185">Reference proteome</keyword>
<gene>
    <name evidence="6" type="ORF">SHELI_v1c09180</name>
</gene>
<dbReference type="GO" id="GO:0032259">
    <property type="term" value="P:methylation"/>
    <property type="evidence" value="ECO:0007669"/>
    <property type="project" value="UniProtKB-KW"/>
</dbReference>
<dbReference type="GO" id="GO:0003677">
    <property type="term" value="F:DNA binding"/>
    <property type="evidence" value="ECO:0007669"/>
    <property type="project" value="InterPro"/>
</dbReference>
<proteinExistence type="inferred from homology"/>
<dbReference type="EMBL" id="CP017015">
    <property type="protein sequence ID" value="AOG60867.1"/>
    <property type="molecule type" value="Genomic_DNA"/>
</dbReference>
<dbReference type="STRING" id="216938.SHELI_v1c09180"/>
<dbReference type="PANTHER" id="PTHR45661:SF3">
    <property type="entry name" value="IG-LIKE DOMAIN-CONTAINING PROTEIN"/>
    <property type="match status" value="1"/>
</dbReference>
<dbReference type="Gene3D" id="3.80.10.10">
    <property type="entry name" value="Ribonuclease Inhibitor"/>
    <property type="match status" value="4"/>
</dbReference>
<dbReference type="Pfam" id="PF13306">
    <property type="entry name" value="LRR_5"/>
    <property type="match status" value="4"/>
</dbReference>
<dbReference type="AlphaFoldDB" id="A0A1B3SLR9"/>
<dbReference type="PATRIC" id="fig|216938.3.peg.933"/>
<dbReference type="InterPro" id="IPR032675">
    <property type="entry name" value="LRR_dom_sf"/>
</dbReference>